<dbReference type="PROSITE" id="PS50867">
    <property type="entry name" value="PRE_SET"/>
    <property type="match status" value="1"/>
</dbReference>
<dbReference type="AlphaFoldDB" id="A0A1U7Z1Z2"/>
<dbReference type="InterPro" id="IPR001214">
    <property type="entry name" value="SET_dom"/>
</dbReference>
<dbReference type="SMART" id="SM00317">
    <property type="entry name" value="SET"/>
    <property type="match status" value="1"/>
</dbReference>
<dbReference type="Gene3D" id="2.30.280.10">
    <property type="entry name" value="SRA-YDG"/>
    <property type="match status" value="1"/>
</dbReference>
<dbReference type="GO" id="GO:0005634">
    <property type="term" value="C:nucleus"/>
    <property type="evidence" value="ECO:0007669"/>
    <property type="project" value="UniProtKB-SubCell"/>
</dbReference>
<dbReference type="SUPFAM" id="SSF82199">
    <property type="entry name" value="SET domain"/>
    <property type="match status" value="1"/>
</dbReference>
<reference evidence="15 16" key="1">
    <citation type="submission" date="2025-04" db="UniProtKB">
        <authorList>
            <consortium name="RefSeq"/>
        </authorList>
    </citation>
    <scope>IDENTIFICATION</scope>
</reference>
<evidence type="ECO:0000313" key="15">
    <source>
        <dbReference type="RefSeq" id="XP_010246087.1"/>
    </source>
</evidence>
<feature type="compositionally biased region" description="Basic and acidic residues" evidence="9">
    <location>
        <begin position="414"/>
        <end position="424"/>
    </location>
</feature>
<dbReference type="InterPro" id="IPR036987">
    <property type="entry name" value="SRA-YDG_sf"/>
</dbReference>
<feature type="region of interest" description="Disordered" evidence="9">
    <location>
        <begin position="308"/>
        <end position="331"/>
    </location>
</feature>
<dbReference type="PROSITE" id="PS50280">
    <property type="entry name" value="SET"/>
    <property type="match status" value="1"/>
</dbReference>
<evidence type="ECO:0000313" key="17">
    <source>
        <dbReference type="RefSeq" id="XP_010246091.1"/>
    </source>
</evidence>
<evidence type="ECO:0000256" key="7">
    <source>
        <dbReference type="ARBA" id="ARBA00023242"/>
    </source>
</evidence>
<dbReference type="KEGG" id="nnu:104589448"/>
<dbReference type="Pfam" id="PF00856">
    <property type="entry name" value="SET"/>
    <property type="match status" value="1"/>
</dbReference>
<keyword evidence="14" id="KW-1185">Reference proteome</keyword>
<feature type="domain" description="Post-SET" evidence="12">
    <location>
        <begin position="1102"/>
        <end position="1118"/>
    </location>
</feature>
<dbReference type="GeneID" id="104589448"/>
<gene>
    <name evidence="15 16 17 18" type="primary">LOC104589448</name>
</gene>
<dbReference type="GO" id="GO:0008270">
    <property type="term" value="F:zinc ion binding"/>
    <property type="evidence" value="ECO:0007669"/>
    <property type="project" value="InterPro"/>
</dbReference>
<dbReference type="PROSITE" id="PS51575">
    <property type="entry name" value="SAM_MT43_SUVAR39_2"/>
    <property type="match status" value="1"/>
</dbReference>
<feature type="region of interest" description="Disordered" evidence="9">
    <location>
        <begin position="414"/>
        <end position="474"/>
    </location>
</feature>
<dbReference type="SMART" id="SM00466">
    <property type="entry name" value="SRA"/>
    <property type="match status" value="1"/>
</dbReference>
<feature type="compositionally biased region" description="Basic and acidic residues" evidence="9">
    <location>
        <begin position="431"/>
        <end position="466"/>
    </location>
</feature>
<protein>
    <submittedName>
        <fullName evidence="15 16">Uncharacterized protein LOC104589448 isoform X1</fullName>
    </submittedName>
</protein>
<dbReference type="Gene3D" id="2.170.270.10">
    <property type="entry name" value="SET domain"/>
    <property type="match status" value="1"/>
</dbReference>
<dbReference type="RefSeq" id="XP_010246090.1">
    <property type="nucleotide sequence ID" value="XM_010247788.2"/>
</dbReference>
<accession>A0A1U7Z1Z2</accession>
<evidence type="ECO:0000313" key="18">
    <source>
        <dbReference type="RefSeq" id="XP_010246092.1"/>
    </source>
</evidence>
<dbReference type="InterPro" id="IPR003105">
    <property type="entry name" value="SRA_YDG"/>
</dbReference>
<name>A0A1U7Z1Z2_NELNU</name>
<feature type="region of interest" description="Disordered" evidence="9">
    <location>
        <begin position="222"/>
        <end position="255"/>
    </location>
</feature>
<dbReference type="PROSITE" id="PS51015">
    <property type="entry name" value="YDG"/>
    <property type="match status" value="1"/>
</dbReference>
<dbReference type="RefSeq" id="XP_010246091.1">
    <property type="nucleotide sequence ID" value="XM_010247789.2"/>
</dbReference>
<evidence type="ECO:0000256" key="8">
    <source>
        <dbReference type="PROSITE-ProRule" id="PRU00358"/>
    </source>
</evidence>
<dbReference type="InterPro" id="IPR015947">
    <property type="entry name" value="PUA-like_sf"/>
</dbReference>
<dbReference type="RefSeq" id="XP_010246087.1">
    <property type="nucleotide sequence ID" value="XM_010247785.2"/>
</dbReference>
<evidence type="ECO:0000256" key="9">
    <source>
        <dbReference type="SAM" id="MobiDB-lite"/>
    </source>
</evidence>
<dbReference type="GO" id="GO:0005694">
    <property type="term" value="C:chromosome"/>
    <property type="evidence" value="ECO:0007669"/>
    <property type="project" value="UniProtKB-SubCell"/>
</dbReference>
<dbReference type="OMA" id="WTESSCY"/>
<evidence type="ECO:0000256" key="5">
    <source>
        <dbReference type="ARBA" id="ARBA00022691"/>
    </source>
</evidence>
<comment type="subcellular location">
    <subcellularLocation>
        <location evidence="1">Chromosome</location>
    </subcellularLocation>
    <subcellularLocation>
        <location evidence="8">Nucleus</location>
    </subcellularLocation>
</comment>
<keyword evidence="3" id="KW-0489">Methyltransferase</keyword>
<dbReference type="InterPro" id="IPR025794">
    <property type="entry name" value="H3-K9-MeTrfase_plant"/>
</dbReference>
<dbReference type="InterPro" id="IPR007728">
    <property type="entry name" value="Pre-SET_dom"/>
</dbReference>
<keyword evidence="2" id="KW-0158">Chromosome</keyword>
<dbReference type="PANTHER" id="PTHR45660">
    <property type="entry name" value="HISTONE-LYSINE N-METHYLTRANSFERASE SETMAR"/>
    <property type="match status" value="1"/>
</dbReference>
<sequence length="1118" mass="122916">MEIEMGETENSLESSSMGILINGGANAEMLLKRPLENGFAVPNDFLAKYKRRKMSANRDFPKGCGRFASISNRISREGDAVAVIAVDDSNVRVECVAAILEPGPVNRDSPEGCGGSAQRICSPREVDAIATIAVEDSKVGVEGAAVLEPNPANLDFSNGSERVAPITNGSSREGDAAAVIAIKDLKVGAGNASVLESIPALQVGTCVNFEAPALLEGSVRAKPLDSSENLKTKSPKLLESPVESEAGEPAELLDSSKNLDMQATSILELQSAKNSVLAVTLELSKISDQPQPSSLVVDNTNARLSKKYPSRSKISANRDFPQGCGRNAPSASKEEQLRAISSSGGKYLADAMPSGKQIGQEVQGRDVFNDKSKGGVTNEIEKKAKSKGDVTKEMAEHFQVKITCEVKDDAEQNTDRIHDGDAQNKKPKGNVHKELKEQVQIRADSESNSKWEDTEETNMKSPREITTEDSPGFGHHDNRVIVQALMAAPNCPWRQGRRAFKSTPTSYTKNKAKKSENGVREKSASVSRKKNNESGNLVGKTTKKLSLIGKIAYEEIGQLVVREEEDFLEHEQEAENIPVGKKSHDLELSLIPFGVNSSSDKGARNKVRETLRLFQVICRKLLQEEEAKSRDQGNPSKRIDLIASAILKDKNKWVNTEKILGPVPGVEVGDEFHFRVELAIIGLHRPFQGGIDYMKQGKKIIATSIVALASGDYADDMDSSDVLVYTGSGGKPASADKKAEDQKLERGNLSLKNSMDAGTFVRVIRGYKEMKASDTKGKLVSTYIYDGLYKVEKFWQERGRYGSSVFKYQLRRNPGQPELALKEVKKSKKLKVREGLCVDDISGGKEKMRICAVNTIDDEKPPQFTYTTNIIYAEWYNQLPPRGCDCTDGCSDSEKCFCAVKNGGEIPFNYNGAIVEAKPLVYECGPSCKCPPSCHNRVSQHGIKFQLEIFKTKTKGWGVRSLTSIPSGSFICEYTGELLEDKEAEQRTNNDEYLFDIGHNYNDHTLWDGLSTLVPDLQTSSSEVVEDVGFTIDAALYGNIGRFVNHSCSPNCYAQNVLYDHDDKRMPHIMLFAAENIPPLQELTYHYNYMIDQVHDSDGNIKKKNCYCGSHECTGRLY</sequence>
<evidence type="ECO:0000256" key="1">
    <source>
        <dbReference type="ARBA" id="ARBA00004286"/>
    </source>
</evidence>
<evidence type="ECO:0000313" key="16">
    <source>
        <dbReference type="RefSeq" id="XP_010246090.1"/>
    </source>
</evidence>
<keyword evidence="6" id="KW-0156">Chromatin regulator</keyword>
<feature type="domain" description="SET" evidence="10">
    <location>
        <begin position="945"/>
        <end position="1088"/>
    </location>
</feature>
<dbReference type="InterPro" id="IPR003616">
    <property type="entry name" value="Post-SET_dom"/>
</dbReference>
<evidence type="ECO:0000259" key="12">
    <source>
        <dbReference type="PROSITE" id="PS50868"/>
    </source>
</evidence>
<feature type="compositionally biased region" description="Basic and acidic residues" evidence="9">
    <location>
        <begin position="222"/>
        <end position="231"/>
    </location>
</feature>
<dbReference type="SUPFAM" id="SSF88697">
    <property type="entry name" value="PUA domain-like"/>
    <property type="match status" value="1"/>
</dbReference>
<dbReference type="Proteomes" id="UP000189703">
    <property type="component" value="Unplaced"/>
</dbReference>
<keyword evidence="7 8" id="KW-0539">Nucleus</keyword>
<dbReference type="InterPro" id="IPR051357">
    <property type="entry name" value="H3K9_HMTase_SUVAR3-9"/>
</dbReference>
<dbReference type="PROSITE" id="PS50868">
    <property type="entry name" value="POST_SET"/>
    <property type="match status" value="1"/>
</dbReference>
<dbReference type="Pfam" id="PF02182">
    <property type="entry name" value="SAD_SRA"/>
    <property type="match status" value="1"/>
</dbReference>
<evidence type="ECO:0000259" key="10">
    <source>
        <dbReference type="PROSITE" id="PS50280"/>
    </source>
</evidence>
<dbReference type="GO" id="GO:0032259">
    <property type="term" value="P:methylation"/>
    <property type="evidence" value="ECO:0007669"/>
    <property type="project" value="UniProtKB-KW"/>
</dbReference>
<evidence type="ECO:0000256" key="3">
    <source>
        <dbReference type="ARBA" id="ARBA00022603"/>
    </source>
</evidence>
<keyword evidence="4" id="KW-0808">Transferase</keyword>
<dbReference type="RefSeq" id="XP_010246092.1">
    <property type="nucleotide sequence ID" value="XM_010247790.2"/>
</dbReference>
<keyword evidence="5" id="KW-0949">S-adenosyl-L-methionine</keyword>
<evidence type="ECO:0000259" key="11">
    <source>
        <dbReference type="PROSITE" id="PS50867"/>
    </source>
</evidence>
<evidence type="ECO:0000313" key="14">
    <source>
        <dbReference type="Proteomes" id="UP000189703"/>
    </source>
</evidence>
<dbReference type="GO" id="GO:0042054">
    <property type="term" value="F:histone methyltransferase activity"/>
    <property type="evidence" value="ECO:0000318"/>
    <property type="project" value="GO_Central"/>
</dbReference>
<dbReference type="eggNOG" id="KOG1082">
    <property type="taxonomic scope" value="Eukaryota"/>
</dbReference>
<dbReference type="Pfam" id="PF05033">
    <property type="entry name" value="Pre-SET"/>
    <property type="match status" value="1"/>
</dbReference>
<evidence type="ECO:0000259" key="13">
    <source>
        <dbReference type="PROSITE" id="PS51015"/>
    </source>
</evidence>
<evidence type="ECO:0000256" key="6">
    <source>
        <dbReference type="ARBA" id="ARBA00022853"/>
    </source>
</evidence>
<feature type="domain" description="Pre-SET" evidence="11">
    <location>
        <begin position="882"/>
        <end position="942"/>
    </location>
</feature>
<organism evidence="14 18">
    <name type="scientific">Nelumbo nucifera</name>
    <name type="common">Sacred lotus</name>
    <dbReference type="NCBI Taxonomy" id="4432"/>
    <lineage>
        <taxon>Eukaryota</taxon>
        <taxon>Viridiplantae</taxon>
        <taxon>Streptophyta</taxon>
        <taxon>Embryophyta</taxon>
        <taxon>Tracheophyta</taxon>
        <taxon>Spermatophyta</taxon>
        <taxon>Magnoliopsida</taxon>
        <taxon>Proteales</taxon>
        <taxon>Nelumbonaceae</taxon>
        <taxon>Nelumbo</taxon>
    </lineage>
</organism>
<feature type="region of interest" description="Disordered" evidence="9">
    <location>
        <begin position="495"/>
        <end position="537"/>
    </location>
</feature>
<proteinExistence type="predicted"/>
<feature type="domain" description="YDG" evidence="13">
    <location>
        <begin position="661"/>
        <end position="812"/>
    </location>
</feature>
<evidence type="ECO:0000256" key="2">
    <source>
        <dbReference type="ARBA" id="ARBA00022454"/>
    </source>
</evidence>
<dbReference type="PANTHER" id="PTHR45660:SF46">
    <property type="entry name" value="HISTONE-LYSINE N-METHYLTRANSFERASE, H3 LYSINE-9 SPECIFIC SUVH6"/>
    <property type="match status" value="1"/>
</dbReference>
<dbReference type="STRING" id="4432.A0A1U7Z1Z2"/>
<evidence type="ECO:0000256" key="4">
    <source>
        <dbReference type="ARBA" id="ARBA00022679"/>
    </source>
</evidence>
<dbReference type="OrthoDB" id="5792673at2759"/>
<dbReference type="GO" id="GO:0003690">
    <property type="term" value="F:double-stranded DNA binding"/>
    <property type="evidence" value="ECO:0000318"/>
    <property type="project" value="GO_Central"/>
</dbReference>
<feature type="compositionally biased region" description="Basic and acidic residues" evidence="9">
    <location>
        <begin position="513"/>
        <end position="523"/>
    </location>
</feature>
<dbReference type="SMART" id="SM00468">
    <property type="entry name" value="PreSET"/>
    <property type="match status" value="1"/>
</dbReference>
<dbReference type="InterPro" id="IPR046341">
    <property type="entry name" value="SET_dom_sf"/>
</dbReference>